<evidence type="ECO:0000256" key="6">
    <source>
        <dbReference type="ARBA" id="ARBA00022771"/>
    </source>
</evidence>
<evidence type="ECO:0000256" key="4">
    <source>
        <dbReference type="ARBA" id="ARBA00022679"/>
    </source>
</evidence>
<keyword evidence="5" id="KW-0479">Metal-binding</keyword>
<keyword evidence="7" id="KW-0833">Ubl conjugation pathway</keyword>
<dbReference type="SMART" id="SM00513">
    <property type="entry name" value="SAP"/>
    <property type="match status" value="1"/>
</dbReference>
<dbReference type="InterPro" id="IPR011011">
    <property type="entry name" value="Znf_FYVE_PHD"/>
</dbReference>
<dbReference type="Proteomes" id="UP000826271">
    <property type="component" value="Unassembled WGS sequence"/>
</dbReference>
<evidence type="ECO:0000256" key="5">
    <source>
        <dbReference type="ARBA" id="ARBA00022723"/>
    </source>
</evidence>
<dbReference type="SUPFAM" id="SSF68906">
    <property type="entry name" value="SAP domain"/>
    <property type="match status" value="1"/>
</dbReference>
<name>A0AAV6Y627_9LAMI</name>
<protein>
    <recommendedName>
        <fullName evidence="16">E3 SUMO-protein ligase SIZ1</fullName>
    </recommendedName>
</protein>
<dbReference type="GO" id="GO:0016925">
    <property type="term" value="P:protein sumoylation"/>
    <property type="evidence" value="ECO:0007669"/>
    <property type="project" value="TreeGrafter"/>
</dbReference>
<dbReference type="PANTHER" id="PTHR10782:SF102">
    <property type="entry name" value="E3 SUMO-PROTEIN LIGASE SIZ1"/>
    <property type="match status" value="1"/>
</dbReference>
<evidence type="ECO:0000256" key="8">
    <source>
        <dbReference type="ARBA" id="ARBA00022833"/>
    </source>
</evidence>
<comment type="pathway">
    <text evidence="2">Protein modification; protein sumoylation.</text>
</comment>
<dbReference type="InterPro" id="IPR036361">
    <property type="entry name" value="SAP_dom_sf"/>
</dbReference>
<proteinExistence type="inferred from homology"/>
<dbReference type="PROSITE" id="PS50800">
    <property type="entry name" value="SAP"/>
    <property type="match status" value="1"/>
</dbReference>
<feature type="region of interest" description="Disordered" evidence="11">
    <location>
        <begin position="895"/>
        <end position="934"/>
    </location>
</feature>
<comment type="caution">
    <text evidence="14">The sequence shown here is derived from an EMBL/GenBank/DDBJ whole genome shotgun (WGS) entry which is preliminary data.</text>
</comment>
<dbReference type="GO" id="GO:0008270">
    <property type="term" value="F:zinc ion binding"/>
    <property type="evidence" value="ECO:0007669"/>
    <property type="project" value="UniProtKB-KW"/>
</dbReference>
<dbReference type="CDD" id="cd15570">
    <property type="entry name" value="PHD_Bye1p_SIZ1_like"/>
    <property type="match status" value="1"/>
</dbReference>
<dbReference type="Pfam" id="PF02037">
    <property type="entry name" value="SAP"/>
    <property type="match status" value="1"/>
</dbReference>
<evidence type="ECO:0000313" key="15">
    <source>
        <dbReference type="Proteomes" id="UP000826271"/>
    </source>
</evidence>
<organism evidence="14 15">
    <name type="scientific">Buddleja alternifolia</name>
    <dbReference type="NCBI Taxonomy" id="168488"/>
    <lineage>
        <taxon>Eukaryota</taxon>
        <taxon>Viridiplantae</taxon>
        <taxon>Streptophyta</taxon>
        <taxon>Embryophyta</taxon>
        <taxon>Tracheophyta</taxon>
        <taxon>Spermatophyta</taxon>
        <taxon>Magnoliopsida</taxon>
        <taxon>eudicotyledons</taxon>
        <taxon>Gunneridae</taxon>
        <taxon>Pentapetalae</taxon>
        <taxon>asterids</taxon>
        <taxon>lamiids</taxon>
        <taxon>Lamiales</taxon>
        <taxon>Scrophulariaceae</taxon>
        <taxon>Buddlejeae</taxon>
        <taxon>Buddleja</taxon>
    </lineage>
</organism>
<dbReference type="PROSITE" id="PS01359">
    <property type="entry name" value="ZF_PHD_1"/>
    <property type="match status" value="1"/>
</dbReference>
<keyword evidence="15" id="KW-1185">Reference proteome</keyword>
<gene>
    <name evidence="14" type="ORF">BUALT_Bualt02G0049200</name>
</gene>
<dbReference type="InterPro" id="IPR001965">
    <property type="entry name" value="Znf_PHD"/>
</dbReference>
<dbReference type="InterPro" id="IPR004181">
    <property type="entry name" value="Znf_MIZ"/>
</dbReference>
<evidence type="ECO:0000256" key="11">
    <source>
        <dbReference type="SAM" id="MobiDB-lite"/>
    </source>
</evidence>
<dbReference type="GO" id="GO:0005634">
    <property type="term" value="C:nucleus"/>
    <property type="evidence" value="ECO:0007669"/>
    <property type="project" value="UniProtKB-SubCell"/>
</dbReference>
<dbReference type="PANTHER" id="PTHR10782">
    <property type="entry name" value="ZINC FINGER MIZ DOMAIN-CONTAINING PROTEIN"/>
    <property type="match status" value="1"/>
</dbReference>
<keyword evidence="4" id="KW-0808">Transferase</keyword>
<accession>A0AAV6Y627</accession>
<dbReference type="SMART" id="SM00249">
    <property type="entry name" value="PHD"/>
    <property type="match status" value="1"/>
</dbReference>
<dbReference type="Gene3D" id="1.10.720.30">
    <property type="entry name" value="SAP domain"/>
    <property type="match status" value="1"/>
</dbReference>
<feature type="domain" description="SP-RING-type" evidence="13">
    <location>
        <begin position="369"/>
        <end position="491"/>
    </location>
</feature>
<evidence type="ECO:0000256" key="2">
    <source>
        <dbReference type="ARBA" id="ARBA00004718"/>
    </source>
</evidence>
<dbReference type="Gene3D" id="3.30.40.10">
    <property type="entry name" value="Zinc/RING finger domain, C3HC4 (zinc finger)"/>
    <property type="match status" value="2"/>
</dbReference>
<evidence type="ECO:0000256" key="10">
    <source>
        <dbReference type="PROSITE-ProRule" id="PRU00452"/>
    </source>
</evidence>
<dbReference type="InterPro" id="IPR019786">
    <property type="entry name" value="Zinc_finger_PHD-type_CS"/>
</dbReference>
<sequence>MEWSIMILDWEFFPSDRLFCDIRLLWLTDLMDKLAYFRIKELKDVLTHLGLSKQGKKQDLVDRILAILSDDRVSGMWAKKNAVRKEEVAKLVDDTYRKMQVSGASDLASKSQVVLESTSAKRKEEIEDPYQVEKIRCVCGSTLPTDSMIKCEDPRCNVWQHIACVLIPEKPMDGVLPNSPEIFYCEICRLTRADPFWVTVAHPLYPVKLNITNVPTDGSNPGQSIEKTFQLSRADRDLLAKQEYDVQAWCMLLNDKVTFRMQWPQYADLQVNGVPVRAINRPGSQLLGANGRDDGPVITPCTRDGINKISLTGCDARIFCVGVRIVKRRTLQQVLNMIPKEAEGEGFEDALARVRRCVGGGSATENADSDSDIEVVADCIPVNLRCPFLSAADERSYESALDALHKFCLPFDMYGMLNSGLRMKVAGRFKHCVHMGCFDLEVFVEMNQRSRKASRYNALSFWQCPICLKNYSLEKIIIDPYFNQITSKMRDCGEDVAEIEVKPDGSWRAKAEGDRRALGELGLWHLPDGTICTPVEAESKPKQELKPVKQEGGSNSHPGLKIGMRRNQNGCWEFNKPDNTQETSSVNRFQENIENNCMNIIPMSSSATGSGRDYEDGSVNGGGNLDFSTVNGIEYESISMNIDGTHDFNDQITPAPALDAEVIVLSDSDEEIQPVMPSGAVYENPGPDTGRGQFPAPQISNSYYENRGNSCLGLYSTNDDEFGINMWSLPPGSQAGPGFQLFGSDVDIVSDALVDMQHGSLNCSSSMNGYTLTGEAAMGGSPALLPESNAQRSSNMNDGLVDNPLAFSGNDPSLQIFLPTRPSAASAPQADLRDHPDVSNGIRTEDWISLRLGDGGGTDEGGSVGVDDLNSGQQLQTKDATLDSLPNNASLLLGMNENRSGKTSRERSDSPFTFPRQRRSVRPRLYLSIDSDSE</sequence>
<evidence type="ECO:0000259" key="13">
    <source>
        <dbReference type="PROSITE" id="PS51044"/>
    </source>
</evidence>
<keyword evidence="8" id="KW-0862">Zinc</keyword>
<dbReference type="InterPro" id="IPR013083">
    <property type="entry name" value="Znf_RING/FYVE/PHD"/>
</dbReference>
<evidence type="ECO:0000256" key="9">
    <source>
        <dbReference type="ARBA" id="ARBA00023242"/>
    </source>
</evidence>
<keyword evidence="6 10" id="KW-0863">Zinc-finger</keyword>
<evidence type="ECO:0000259" key="12">
    <source>
        <dbReference type="PROSITE" id="PS50800"/>
    </source>
</evidence>
<evidence type="ECO:0008006" key="16">
    <source>
        <dbReference type="Google" id="ProtNLM"/>
    </source>
</evidence>
<comment type="similarity">
    <text evidence="3">Belongs to the PIAS family.</text>
</comment>
<evidence type="ECO:0000256" key="7">
    <source>
        <dbReference type="ARBA" id="ARBA00022786"/>
    </source>
</evidence>
<evidence type="ECO:0000256" key="1">
    <source>
        <dbReference type="ARBA" id="ARBA00004123"/>
    </source>
</evidence>
<dbReference type="Pfam" id="PF02891">
    <property type="entry name" value="zf-MIZ"/>
    <property type="match status" value="1"/>
</dbReference>
<dbReference type="GO" id="GO:0000785">
    <property type="term" value="C:chromatin"/>
    <property type="evidence" value="ECO:0007669"/>
    <property type="project" value="TreeGrafter"/>
</dbReference>
<dbReference type="GO" id="GO:0061665">
    <property type="term" value="F:SUMO ligase activity"/>
    <property type="evidence" value="ECO:0007669"/>
    <property type="project" value="TreeGrafter"/>
</dbReference>
<dbReference type="SUPFAM" id="SSF57903">
    <property type="entry name" value="FYVE/PHD zinc finger"/>
    <property type="match status" value="1"/>
</dbReference>
<dbReference type="InterPro" id="IPR003034">
    <property type="entry name" value="SAP_dom"/>
</dbReference>
<evidence type="ECO:0000313" key="14">
    <source>
        <dbReference type="EMBL" id="KAG8387707.1"/>
    </source>
</evidence>
<reference evidence="14" key="1">
    <citation type="submission" date="2019-10" db="EMBL/GenBank/DDBJ databases">
        <authorList>
            <person name="Zhang R."/>
            <person name="Pan Y."/>
            <person name="Wang J."/>
            <person name="Ma R."/>
            <person name="Yu S."/>
        </authorList>
    </citation>
    <scope>NUCLEOTIDE SEQUENCE</scope>
    <source>
        <strain evidence="14">LA-IB0</strain>
        <tissue evidence="14">Leaf</tissue>
    </source>
</reference>
<evidence type="ECO:0000256" key="3">
    <source>
        <dbReference type="ARBA" id="ARBA00005383"/>
    </source>
</evidence>
<dbReference type="PROSITE" id="PS51044">
    <property type="entry name" value="ZF_SP_RING"/>
    <property type="match status" value="1"/>
</dbReference>
<feature type="compositionally biased region" description="Basic and acidic residues" evidence="11">
    <location>
        <begin position="538"/>
        <end position="549"/>
    </location>
</feature>
<feature type="region of interest" description="Disordered" evidence="11">
    <location>
        <begin position="538"/>
        <end position="562"/>
    </location>
</feature>
<dbReference type="AlphaFoldDB" id="A0AAV6Y627"/>
<dbReference type="EMBL" id="WHWC01000002">
    <property type="protein sequence ID" value="KAG8387707.1"/>
    <property type="molecule type" value="Genomic_DNA"/>
</dbReference>
<comment type="subcellular location">
    <subcellularLocation>
        <location evidence="1">Nucleus</location>
    </subcellularLocation>
</comment>
<keyword evidence="9" id="KW-0539">Nucleus</keyword>
<feature type="compositionally biased region" description="Basic and acidic residues" evidence="11">
    <location>
        <begin position="899"/>
        <end position="909"/>
    </location>
</feature>
<feature type="domain" description="SAP" evidence="12">
    <location>
        <begin position="34"/>
        <end position="68"/>
    </location>
</feature>